<keyword evidence="2" id="KW-1185">Reference proteome</keyword>
<dbReference type="Pfam" id="PF08660">
    <property type="entry name" value="Alg14"/>
    <property type="match status" value="1"/>
</dbReference>
<organism evidence="1 2">
    <name type="scientific">Sphingomonas dokdonensis</name>
    <dbReference type="NCBI Taxonomy" id="344880"/>
    <lineage>
        <taxon>Bacteria</taxon>
        <taxon>Pseudomonadati</taxon>
        <taxon>Pseudomonadota</taxon>
        <taxon>Alphaproteobacteria</taxon>
        <taxon>Sphingomonadales</taxon>
        <taxon>Sphingomonadaceae</taxon>
        <taxon>Sphingomonas</taxon>
    </lineage>
</organism>
<accession>A0A245ZNY1</accession>
<dbReference type="AlphaFoldDB" id="A0A245ZNY1"/>
<evidence type="ECO:0000313" key="1">
    <source>
        <dbReference type="EMBL" id="OWK31447.1"/>
    </source>
</evidence>
<protein>
    <submittedName>
        <fullName evidence="1">Oligosaccharide biosynthesis protein Alg14 like protein</fullName>
    </submittedName>
</protein>
<dbReference type="OrthoDB" id="555447at2"/>
<dbReference type="RefSeq" id="WP_088366782.1">
    <property type="nucleotide sequence ID" value="NZ_NBBI01000002.1"/>
</dbReference>
<sequence length="130" mass="14262">MLLRPALPGDHVIFATTNHELAMRDGVVGVHLLPDANRDEPRRALAALLASVRLVWRLRPHVVVTTGALPGLFCLIVGRLLGARTVWIDSIAASDRPSLSGALARPFATRWYTQWQHLQSPGRAYEGALL</sequence>
<dbReference type="InterPro" id="IPR013969">
    <property type="entry name" value="Oligosacch_biosynth_Alg14"/>
</dbReference>
<reference evidence="1 2" key="1">
    <citation type="submission" date="2017-03" db="EMBL/GenBank/DDBJ databases">
        <title>Genome sequence of Sphingomonas dokdonensis DSM 21029.</title>
        <authorList>
            <person name="Poehlein A."/>
            <person name="Wuebbeler J.H."/>
            <person name="Steinbuechel A."/>
            <person name="Daniel R."/>
        </authorList>
    </citation>
    <scope>NUCLEOTIDE SEQUENCE [LARGE SCALE GENOMIC DNA]</scope>
    <source>
        <strain evidence="1 2">DSM 21029</strain>
    </source>
</reference>
<dbReference type="Gene3D" id="3.40.50.2000">
    <property type="entry name" value="Glycogen Phosphorylase B"/>
    <property type="match status" value="1"/>
</dbReference>
<comment type="caution">
    <text evidence="1">The sequence shown here is derived from an EMBL/GenBank/DDBJ whole genome shotgun (WGS) entry which is preliminary data.</text>
</comment>
<dbReference type="Proteomes" id="UP000197290">
    <property type="component" value="Unassembled WGS sequence"/>
</dbReference>
<gene>
    <name evidence="1" type="ORF">SPDO_14560</name>
</gene>
<evidence type="ECO:0000313" key="2">
    <source>
        <dbReference type="Proteomes" id="UP000197290"/>
    </source>
</evidence>
<proteinExistence type="predicted"/>
<dbReference type="EMBL" id="NBBI01000002">
    <property type="protein sequence ID" value="OWK31447.1"/>
    <property type="molecule type" value="Genomic_DNA"/>
</dbReference>
<dbReference type="SUPFAM" id="SSF53756">
    <property type="entry name" value="UDP-Glycosyltransferase/glycogen phosphorylase"/>
    <property type="match status" value="1"/>
</dbReference>
<name>A0A245ZNY1_9SPHN</name>
<dbReference type="GO" id="GO:0006488">
    <property type="term" value="P:dolichol-linked oligosaccharide biosynthetic process"/>
    <property type="evidence" value="ECO:0007669"/>
    <property type="project" value="InterPro"/>
</dbReference>